<gene>
    <name evidence="1" type="ORF">M8542_14500</name>
</gene>
<keyword evidence="2" id="KW-1185">Reference proteome</keyword>
<dbReference type="AlphaFoldDB" id="A0A9X2SKN1"/>
<evidence type="ECO:0000313" key="1">
    <source>
        <dbReference type="EMBL" id="MCR6484031.1"/>
    </source>
</evidence>
<sequence length="66" mass="7665">MPWPLLLTLSVTLAFLMGVLCGGAWSEQRLSMRTRRLADLQREVNEQAQALRKRQVEDARRRTLRA</sequence>
<reference evidence="1" key="1">
    <citation type="submission" date="2022-06" db="EMBL/GenBank/DDBJ databases">
        <title>Amycolatopsis iheyaensis sp. nov., a new species of the genus Amycolatopsis isolated from soil in Iheya island, Japan.</title>
        <authorList>
            <person name="Ngamcharungchit C."/>
            <person name="Kanto H."/>
            <person name="Take A."/>
            <person name="Intra B."/>
            <person name="Matsumoto A."/>
            <person name="Panbangred W."/>
            <person name="Inahashi Y."/>
        </authorList>
    </citation>
    <scope>NUCLEOTIDE SEQUENCE</scope>
    <source>
        <strain evidence="1">OK19-0408</strain>
    </source>
</reference>
<name>A0A9X2SKN1_9PSEU</name>
<proteinExistence type="predicted"/>
<organism evidence="1 2">
    <name type="scientific">Amycolatopsis iheyensis</name>
    <dbReference type="NCBI Taxonomy" id="2945988"/>
    <lineage>
        <taxon>Bacteria</taxon>
        <taxon>Bacillati</taxon>
        <taxon>Actinomycetota</taxon>
        <taxon>Actinomycetes</taxon>
        <taxon>Pseudonocardiales</taxon>
        <taxon>Pseudonocardiaceae</taxon>
        <taxon>Amycolatopsis</taxon>
    </lineage>
</organism>
<dbReference type="Proteomes" id="UP001144096">
    <property type="component" value="Unassembled WGS sequence"/>
</dbReference>
<accession>A0A9X2SKN1</accession>
<dbReference type="EMBL" id="JAMXQV010000007">
    <property type="protein sequence ID" value="MCR6484031.1"/>
    <property type="molecule type" value="Genomic_DNA"/>
</dbReference>
<dbReference type="RefSeq" id="WP_257920669.1">
    <property type="nucleotide sequence ID" value="NZ_JAMXQV010000007.1"/>
</dbReference>
<comment type="caution">
    <text evidence="1">The sequence shown here is derived from an EMBL/GenBank/DDBJ whole genome shotgun (WGS) entry which is preliminary data.</text>
</comment>
<protein>
    <submittedName>
        <fullName evidence="1">Uncharacterized protein</fullName>
    </submittedName>
</protein>
<evidence type="ECO:0000313" key="2">
    <source>
        <dbReference type="Proteomes" id="UP001144096"/>
    </source>
</evidence>